<evidence type="ECO:0000313" key="10">
    <source>
        <dbReference type="Proteomes" id="UP000466307"/>
    </source>
</evidence>
<dbReference type="PANTHER" id="PTHR34697">
    <property type="entry name" value="PHOSPHATIDYLGLYCEROL LYSYLTRANSFERASE"/>
    <property type="match status" value="1"/>
</dbReference>
<gene>
    <name evidence="9" type="ORF">GYA93_01160</name>
</gene>
<proteinExistence type="predicted"/>
<keyword evidence="3 7" id="KW-0812">Transmembrane</keyword>
<evidence type="ECO:0000256" key="4">
    <source>
        <dbReference type="ARBA" id="ARBA00022989"/>
    </source>
</evidence>
<feature type="region of interest" description="Disordered" evidence="6">
    <location>
        <begin position="1"/>
        <end position="23"/>
    </location>
</feature>
<feature type="transmembrane region" description="Helical" evidence="7">
    <location>
        <begin position="263"/>
        <end position="282"/>
    </location>
</feature>
<keyword evidence="4 7" id="KW-1133">Transmembrane helix</keyword>
<dbReference type="Proteomes" id="UP000466307">
    <property type="component" value="Unassembled WGS sequence"/>
</dbReference>
<evidence type="ECO:0000256" key="5">
    <source>
        <dbReference type="ARBA" id="ARBA00023136"/>
    </source>
</evidence>
<reference evidence="9 10" key="1">
    <citation type="submission" date="2020-01" db="EMBL/GenBank/DDBJ databases">
        <title>Investigation of new actinobacteria for the biodesulphurisation of diesel fuel.</title>
        <authorList>
            <person name="Athi Narayanan S.M."/>
        </authorList>
    </citation>
    <scope>NUCLEOTIDE SEQUENCE [LARGE SCALE GENOMIC DNA]</scope>
    <source>
        <strain evidence="9 10">213E</strain>
    </source>
</reference>
<dbReference type="GO" id="GO:0005886">
    <property type="term" value="C:plasma membrane"/>
    <property type="evidence" value="ECO:0007669"/>
    <property type="project" value="UniProtKB-SubCell"/>
</dbReference>
<dbReference type="Gene3D" id="1.20.1540.10">
    <property type="entry name" value="Rhomboid-like"/>
    <property type="match status" value="1"/>
</dbReference>
<protein>
    <submittedName>
        <fullName evidence="9">DUF2156 domain-containing protein</fullName>
    </submittedName>
</protein>
<evidence type="ECO:0000256" key="2">
    <source>
        <dbReference type="ARBA" id="ARBA00022475"/>
    </source>
</evidence>
<dbReference type="InterPro" id="IPR035952">
    <property type="entry name" value="Rhomboid-like_sf"/>
</dbReference>
<feature type="transmembrane region" description="Helical" evidence="7">
    <location>
        <begin position="322"/>
        <end position="347"/>
    </location>
</feature>
<dbReference type="SUPFAM" id="SSF144091">
    <property type="entry name" value="Rhomboid-like"/>
    <property type="match status" value="1"/>
</dbReference>
<evidence type="ECO:0000259" key="8">
    <source>
        <dbReference type="Pfam" id="PF09924"/>
    </source>
</evidence>
<organism evidence="9 10">
    <name type="scientific">Gordonia desulfuricans</name>
    <dbReference type="NCBI Taxonomy" id="89051"/>
    <lineage>
        <taxon>Bacteria</taxon>
        <taxon>Bacillati</taxon>
        <taxon>Actinomycetota</taxon>
        <taxon>Actinomycetes</taxon>
        <taxon>Mycobacteriales</taxon>
        <taxon>Gordoniaceae</taxon>
        <taxon>Gordonia</taxon>
    </lineage>
</organism>
<evidence type="ECO:0000256" key="6">
    <source>
        <dbReference type="SAM" id="MobiDB-lite"/>
    </source>
</evidence>
<keyword evidence="5 7" id="KW-0472">Membrane</keyword>
<evidence type="ECO:0000313" key="9">
    <source>
        <dbReference type="EMBL" id="NDK88197.1"/>
    </source>
</evidence>
<evidence type="ECO:0000256" key="3">
    <source>
        <dbReference type="ARBA" id="ARBA00022692"/>
    </source>
</evidence>
<sequence>MTEVSGVAEGDTPGDAGRVATRASVTDADETFRSGAVAQSLSRLGRHARDIAAHAPVAITLSGVLLVVGLITGTLWAGTEGKSWFTDIAYGVPALREGRWWTPLSGMLFGLTPAQLVSIVVLLLIVGSWAEWRLGSVRTLIVMIVGQLAGILVTCLFAWGLSADVIGGIGWGWPTHLATVRDVGMTTAVVAAATAATATLRSPWRLRARLVLTAYVSLSILFEGTFADVSHLVAFAIMLVAGERLFSTGERGFAPRTRREVRLLSFAGLIVIAGSSILVWFFPGSGPLGPTDSGDSSVWAMWVHVAVIAVVAMALRRGRRWAWWVTVVFGSLNVVAVVLAVTLAAVADYAPEGGVTLGTSLLWLAEVGILVSGRFAFTVRGRSRISDGPGVDAVKQLLHTYGGGTMSWMTTWDNNQYLFDAPGDPSSVVTYQRRAGVLLALADPVCAPDQVAETTRAFTRFAESSGLVPCWFSIGTQTASIAREMGWRTVQIAEDSIVDLPDLQYKGKSWQHVRSALNKAKKEQITHRLTHLADESFAMRAQVQAISEEWVGDKGLPEMGFTLGGVDEALDPEVRVSLAVDADGSIHGVLSWLPVYGPENTIRGWTLDVMRRRTDGFGPVIEFLLGSAFMEFKGEGAQFASLSGAPLASSDDSGDRTATDRLLDMLGAAMEPFYGFRSLHAFKKKFGPRYEGVYLAYRDEGDLPRIGVAISRAYLPDATPGQLARLAMSRDGGGH</sequence>
<keyword evidence="2" id="KW-1003">Cell membrane</keyword>
<dbReference type="InterPro" id="IPR051211">
    <property type="entry name" value="PG_lysyltransferase"/>
</dbReference>
<dbReference type="AlphaFoldDB" id="A0A7K3LKY1"/>
<dbReference type="EMBL" id="JAADZU010000002">
    <property type="protein sequence ID" value="NDK88197.1"/>
    <property type="molecule type" value="Genomic_DNA"/>
</dbReference>
<keyword evidence="10" id="KW-1185">Reference proteome</keyword>
<evidence type="ECO:0000256" key="1">
    <source>
        <dbReference type="ARBA" id="ARBA00004651"/>
    </source>
</evidence>
<dbReference type="PANTHER" id="PTHR34697:SF2">
    <property type="entry name" value="PHOSPHATIDYLGLYCEROL LYSYLTRANSFERASE"/>
    <property type="match status" value="1"/>
</dbReference>
<dbReference type="RefSeq" id="WP_083534271.1">
    <property type="nucleotide sequence ID" value="NZ_JAADZU010000002.1"/>
</dbReference>
<feature type="transmembrane region" description="Helical" evidence="7">
    <location>
        <begin position="51"/>
        <end position="77"/>
    </location>
</feature>
<dbReference type="Pfam" id="PF09924">
    <property type="entry name" value="LPG_synthase_C"/>
    <property type="match status" value="1"/>
</dbReference>
<dbReference type="GO" id="GO:0055091">
    <property type="term" value="P:phospholipid homeostasis"/>
    <property type="evidence" value="ECO:0007669"/>
    <property type="project" value="TreeGrafter"/>
</dbReference>
<dbReference type="InterPro" id="IPR024320">
    <property type="entry name" value="LPG_synthase_C"/>
</dbReference>
<comment type="caution">
    <text evidence="9">The sequence shown here is derived from an EMBL/GenBank/DDBJ whole genome shotgun (WGS) entry which is preliminary data.</text>
</comment>
<evidence type="ECO:0000256" key="7">
    <source>
        <dbReference type="SAM" id="Phobius"/>
    </source>
</evidence>
<comment type="subcellular location">
    <subcellularLocation>
        <location evidence="1">Cell membrane</location>
        <topology evidence="1">Multi-pass membrane protein</topology>
    </subcellularLocation>
</comment>
<dbReference type="GO" id="GO:0016755">
    <property type="term" value="F:aminoacyltransferase activity"/>
    <property type="evidence" value="ECO:0007669"/>
    <property type="project" value="TreeGrafter"/>
</dbReference>
<feature type="transmembrane region" description="Helical" evidence="7">
    <location>
        <begin position="139"/>
        <end position="161"/>
    </location>
</feature>
<feature type="domain" description="Phosphatidylglycerol lysyltransferase C-terminal" evidence="8">
    <location>
        <begin position="396"/>
        <end position="697"/>
    </location>
</feature>
<name>A0A7K3LKY1_9ACTN</name>
<accession>A0A7K3LKY1</accession>
<feature type="transmembrane region" description="Helical" evidence="7">
    <location>
        <begin position="353"/>
        <end position="377"/>
    </location>
</feature>
<feature type="transmembrane region" description="Helical" evidence="7">
    <location>
        <begin position="107"/>
        <end position="127"/>
    </location>
</feature>
<feature type="transmembrane region" description="Helical" evidence="7">
    <location>
        <begin position="297"/>
        <end position="315"/>
    </location>
</feature>